<reference evidence="1 2" key="1">
    <citation type="submission" date="2021-07" db="EMBL/GenBank/DDBJ databases">
        <authorList>
            <person name="Palmer J.M."/>
        </authorList>
    </citation>
    <scope>NUCLEOTIDE SEQUENCE [LARGE SCALE GENOMIC DNA]</scope>
    <source>
        <strain evidence="1 2">AT_MEX2019</strain>
        <tissue evidence="1">Muscle</tissue>
    </source>
</reference>
<evidence type="ECO:0000313" key="2">
    <source>
        <dbReference type="Proteomes" id="UP001345963"/>
    </source>
</evidence>
<dbReference type="Proteomes" id="UP001345963">
    <property type="component" value="Unassembled WGS sequence"/>
</dbReference>
<accession>A0ABU7B8U4</accession>
<feature type="non-terminal residue" evidence="1">
    <location>
        <position position="1"/>
    </location>
</feature>
<sequence length="107" mass="11983">TNSKLAASWLCDQPATIISEPCSPSNELPCKPHHPSHHAIFFTPQTKLNWTSWKQPSSIHRLTYLRFNSPQSPLVSCCQTPHLFPPVGDLLVLVLSPLLIHVKINLL</sequence>
<evidence type="ECO:0000313" key="1">
    <source>
        <dbReference type="EMBL" id="MED6246698.1"/>
    </source>
</evidence>
<name>A0ABU7B8U4_9TELE</name>
<protein>
    <submittedName>
        <fullName evidence="1">Uncharacterized protein</fullName>
    </submittedName>
</protein>
<gene>
    <name evidence="1" type="ORF">ATANTOWER_022099</name>
</gene>
<organism evidence="1 2">
    <name type="scientific">Ataeniobius toweri</name>
    <dbReference type="NCBI Taxonomy" id="208326"/>
    <lineage>
        <taxon>Eukaryota</taxon>
        <taxon>Metazoa</taxon>
        <taxon>Chordata</taxon>
        <taxon>Craniata</taxon>
        <taxon>Vertebrata</taxon>
        <taxon>Euteleostomi</taxon>
        <taxon>Actinopterygii</taxon>
        <taxon>Neopterygii</taxon>
        <taxon>Teleostei</taxon>
        <taxon>Neoteleostei</taxon>
        <taxon>Acanthomorphata</taxon>
        <taxon>Ovalentaria</taxon>
        <taxon>Atherinomorphae</taxon>
        <taxon>Cyprinodontiformes</taxon>
        <taxon>Goodeidae</taxon>
        <taxon>Ataeniobius</taxon>
    </lineage>
</organism>
<comment type="caution">
    <text evidence="1">The sequence shown here is derived from an EMBL/GenBank/DDBJ whole genome shotgun (WGS) entry which is preliminary data.</text>
</comment>
<keyword evidence="2" id="KW-1185">Reference proteome</keyword>
<dbReference type="EMBL" id="JAHUTI010044129">
    <property type="protein sequence ID" value="MED6246698.1"/>
    <property type="molecule type" value="Genomic_DNA"/>
</dbReference>
<proteinExistence type="predicted"/>